<dbReference type="OrthoDB" id="6766953at2"/>
<accession>A0A0A6FCD8</accession>
<dbReference type="EMBL" id="JSFK01000038">
    <property type="protein sequence ID" value="KHA70416.1"/>
    <property type="molecule type" value="Genomic_DNA"/>
</dbReference>
<sequence>MRQIIGFILIAVLCGCSQDTRQLPAPTITNIVQSIDGPAIAAQLSTLYDRKYANCNNSNSQPAFLCSGVIIRVTVKDPDNKYKVWEPSPISVKQGMVTFSYLRSDSNFIRFAYGYNNGYVLFPIFEAPTDKSDLQILCSYPYDAWSHTRGDTPCAAHASYPAQSQLCQNAGVTTAEQWYEVWKLPGGSPNQRQCGFDVRDERNALAGPAFYQSIRARGLPNPRNENHNEIQIKTWCDPTSANPATSCKQSFPANKFPIMAFFYLNGSAGLADAQYNQRDFYNSTNPKVIVPIIRLTLASSGTTFTYIQADQAILP</sequence>
<reference evidence="1 2" key="1">
    <citation type="submission" date="2014-10" db="EMBL/GenBank/DDBJ databases">
        <title>Draft genome sequence of Pseudomonas chlororaphis EA105.</title>
        <authorList>
            <person name="McCully L.M."/>
            <person name="Bitzer A.S."/>
            <person name="Spence C."/>
            <person name="Bais H."/>
            <person name="Silby M.W."/>
        </authorList>
    </citation>
    <scope>NUCLEOTIDE SEQUENCE [LARGE SCALE GENOMIC DNA]</scope>
    <source>
        <strain evidence="1 2">EA105</strain>
    </source>
</reference>
<gene>
    <name evidence="1" type="ORF">NZ35_25510</name>
</gene>
<evidence type="ECO:0000313" key="2">
    <source>
        <dbReference type="Proteomes" id="UP000030564"/>
    </source>
</evidence>
<protein>
    <submittedName>
        <fullName evidence="1">Halovibrin HvnC</fullName>
    </submittedName>
</protein>
<comment type="caution">
    <text evidence="1">The sequence shown here is derived from an EMBL/GenBank/DDBJ whole genome shotgun (WGS) entry which is preliminary data.</text>
</comment>
<dbReference type="PATRIC" id="fig|587753.9.peg.4310"/>
<dbReference type="AlphaFoldDB" id="A0A0A6FCD8"/>
<dbReference type="Proteomes" id="UP000030564">
    <property type="component" value="Unassembled WGS sequence"/>
</dbReference>
<evidence type="ECO:0000313" key="1">
    <source>
        <dbReference type="EMBL" id="KHA70416.1"/>
    </source>
</evidence>
<dbReference type="PROSITE" id="PS51257">
    <property type="entry name" value="PROKAR_LIPOPROTEIN"/>
    <property type="match status" value="1"/>
</dbReference>
<organism evidence="1 2">
    <name type="scientific">Pseudomonas chlororaphis</name>
    <dbReference type="NCBI Taxonomy" id="587753"/>
    <lineage>
        <taxon>Bacteria</taxon>
        <taxon>Pseudomonadati</taxon>
        <taxon>Pseudomonadota</taxon>
        <taxon>Gammaproteobacteria</taxon>
        <taxon>Pseudomonadales</taxon>
        <taxon>Pseudomonadaceae</taxon>
        <taxon>Pseudomonas</taxon>
    </lineage>
</organism>
<proteinExistence type="predicted"/>
<name>A0A0A6FCD8_9PSED</name>